<comment type="caution">
    <text evidence="5">The sequence shown here is derived from an EMBL/GenBank/DDBJ whole genome shotgun (WGS) entry which is preliminary data.</text>
</comment>
<name>A0A5B0PQI7_PUCGR</name>
<evidence type="ECO:0000256" key="1">
    <source>
        <dbReference type="ARBA" id="ARBA00006199"/>
    </source>
</evidence>
<organism evidence="5 6">
    <name type="scientific">Puccinia graminis f. sp. tritici</name>
    <dbReference type="NCBI Taxonomy" id="56615"/>
    <lineage>
        <taxon>Eukaryota</taxon>
        <taxon>Fungi</taxon>
        <taxon>Dikarya</taxon>
        <taxon>Basidiomycota</taxon>
        <taxon>Pucciniomycotina</taxon>
        <taxon>Pucciniomycetes</taxon>
        <taxon>Pucciniales</taxon>
        <taxon>Pucciniaceae</taxon>
        <taxon>Puccinia</taxon>
    </lineage>
</organism>
<evidence type="ECO:0000313" key="6">
    <source>
        <dbReference type="Proteomes" id="UP000324748"/>
    </source>
</evidence>
<keyword evidence="2 3" id="KW-0539">Nucleus</keyword>
<dbReference type="GO" id="GO:0005737">
    <property type="term" value="C:cytoplasm"/>
    <property type="evidence" value="ECO:0007669"/>
    <property type="project" value="UniProtKB-SubCell"/>
</dbReference>
<gene>
    <name evidence="5" type="ORF">PGT21_002400</name>
</gene>
<feature type="compositionally biased region" description="Low complexity" evidence="4">
    <location>
        <begin position="395"/>
        <end position="409"/>
    </location>
</feature>
<evidence type="ECO:0000256" key="3">
    <source>
        <dbReference type="RuleBase" id="RU368013"/>
    </source>
</evidence>
<feature type="compositionally biased region" description="Low complexity" evidence="4">
    <location>
        <begin position="100"/>
        <end position="111"/>
    </location>
</feature>
<comment type="subunit">
    <text evidence="3">Binds the proteasome.</text>
</comment>
<dbReference type="GO" id="GO:0015031">
    <property type="term" value="P:protein transport"/>
    <property type="evidence" value="ECO:0007669"/>
    <property type="project" value="UniProtKB-UniRule"/>
</dbReference>
<evidence type="ECO:0000256" key="4">
    <source>
        <dbReference type="SAM" id="MobiDB-lite"/>
    </source>
</evidence>
<dbReference type="InterPro" id="IPR013868">
    <property type="entry name" value="Cut8/Sts1_fam"/>
</dbReference>
<comment type="similarity">
    <text evidence="1 3">Belongs to the cut8/STS1 family.</text>
</comment>
<comment type="subcellular location">
    <subcellularLocation>
        <location evidence="3">Cytoplasm</location>
    </subcellularLocation>
    <subcellularLocation>
        <location evidence="3">Nucleus</location>
    </subcellularLocation>
</comment>
<keyword evidence="3" id="KW-0813">Transport</keyword>
<evidence type="ECO:0000313" key="5">
    <source>
        <dbReference type="EMBL" id="KAA1102972.1"/>
    </source>
</evidence>
<feature type="compositionally biased region" description="Polar residues" evidence="4">
    <location>
        <begin position="410"/>
        <end position="429"/>
    </location>
</feature>
<feature type="compositionally biased region" description="Basic and acidic residues" evidence="4">
    <location>
        <begin position="169"/>
        <end position="180"/>
    </location>
</feature>
<dbReference type="OrthoDB" id="10061064at2759"/>
<protein>
    <recommendedName>
        <fullName evidence="3">Tethering factor for nuclear proteasome STS1</fullName>
    </recommendedName>
</protein>
<dbReference type="AlphaFoldDB" id="A0A5B0PQI7"/>
<dbReference type="GO" id="GO:0031144">
    <property type="term" value="P:proteasome localization"/>
    <property type="evidence" value="ECO:0007669"/>
    <property type="project" value="UniProtKB-UniRule"/>
</dbReference>
<dbReference type="EMBL" id="VSWC01000042">
    <property type="protein sequence ID" value="KAA1102972.1"/>
    <property type="molecule type" value="Genomic_DNA"/>
</dbReference>
<dbReference type="GO" id="GO:0071630">
    <property type="term" value="P:nuclear protein quality control by the ubiquitin-proteasome system"/>
    <property type="evidence" value="ECO:0007669"/>
    <property type="project" value="UniProtKB-UniRule"/>
</dbReference>
<comment type="function">
    <text evidence="3">Involved in ubiquitin-mediated protein degradation. Regulatory factor in the ubiquitin/proteasome pathway that controls the turnover of proteasome substrates. Targets proteasomes to the nucleus and facilitates the degradation of nuclear proteins.</text>
</comment>
<dbReference type="Pfam" id="PF08559">
    <property type="entry name" value="Cut8"/>
    <property type="match status" value="1"/>
</dbReference>
<keyword evidence="6" id="KW-1185">Reference proteome</keyword>
<feature type="region of interest" description="Disordered" evidence="4">
    <location>
        <begin position="98"/>
        <end position="180"/>
    </location>
</feature>
<feature type="compositionally biased region" description="Polar residues" evidence="4">
    <location>
        <begin position="140"/>
        <end position="167"/>
    </location>
</feature>
<dbReference type="Proteomes" id="UP000324748">
    <property type="component" value="Unassembled WGS sequence"/>
</dbReference>
<dbReference type="Gene3D" id="1.20.58.1590">
    <property type="entry name" value="Tethering factor for nuclear proteasome Cut8/Sts1"/>
    <property type="match status" value="1"/>
</dbReference>
<sequence length="460" mass="51127">MGLVQISSASCLIGTSKSFLSSRSPSSSSPSSPSLSLHTTTISPKNQKRKPKPNQSKTKQRMSTTYPPVIPITMTHQVPFRQPAITVPLNWSFAGAQQPNNNINNSNSINSLRKEQPQTNNSSFNKSRKRSASNEFNPAEQPTTSPLKSISSLPKRTKRTLPNSNPSLDADHGLNPKEDPTDLGTALVSLTKNELISLLHGLIQQKPELKPMIKSLLPPPSLESILLKLDEVEKQLVESIPNKRMNREEYIWNRVRVPLNSYVNDCLSCLELAAQTIENRCGSRAEGKPELSVIYGAVSDQLSLLSHLSLSISKVESLLPSLSTQPSNQNDHQDLNWNVSYPFQSILIPSLFQNWKNFIESIHKLIFIDRMIISESLIRKWFSLLDGLSSPNPISTTTTTTSSSSSSSTNHQLDSHQSIFGTHPHPQNTDQHDNHTVQRLMIAVRDEALNRFGVLVGLKR</sequence>
<keyword evidence="3" id="KW-0653">Protein transport</keyword>
<evidence type="ECO:0000256" key="2">
    <source>
        <dbReference type="ARBA" id="ARBA00023242"/>
    </source>
</evidence>
<keyword evidence="3" id="KW-0963">Cytoplasm</keyword>
<accession>A0A5B0PQI7</accession>
<feature type="region of interest" description="Disordered" evidence="4">
    <location>
        <begin position="395"/>
        <end position="433"/>
    </location>
</feature>
<proteinExistence type="inferred from homology"/>
<dbReference type="GO" id="GO:0031965">
    <property type="term" value="C:nuclear membrane"/>
    <property type="evidence" value="ECO:0007669"/>
    <property type="project" value="TreeGrafter"/>
</dbReference>
<dbReference type="PANTHER" id="PTHR28032:SF1">
    <property type="entry name" value="FI02826P"/>
    <property type="match status" value="1"/>
</dbReference>
<dbReference type="GO" id="GO:0070628">
    <property type="term" value="F:proteasome binding"/>
    <property type="evidence" value="ECO:0007669"/>
    <property type="project" value="TreeGrafter"/>
</dbReference>
<dbReference type="InterPro" id="IPR038422">
    <property type="entry name" value="Cut8/Sts1_sf"/>
</dbReference>
<feature type="region of interest" description="Disordered" evidence="4">
    <location>
        <begin position="18"/>
        <end position="66"/>
    </location>
</feature>
<feature type="compositionally biased region" description="Low complexity" evidence="4">
    <location>
        <begin position="18"/>
        <end position="45"/>
    </location>
</feature>
<reference evidence="5 6" key="1">
    <citation type="submission" date="2019-05" db="EMBL/GenBank/DDBJ databases">
        <title>Emergence of the Ug99 lineage of the wheat stem rust pathogen through somatic hybridization.</title>
        <authorList>
            <person name="Li F."/>
            <person name="Upadhyaya N.M."/>
            <person name="Sperschneider J."/>
            <person name="Matny O."/>
            <person name="Nguyen-Phuc H."/>
            <person name="Mago R."/>
            <person name="Raley C."/>
            <person name="Miller M.E."/>
            <person name="Silverstein K.A.T."/>
            <person name="Henningsen E."/>
            <person name="Hirsch C.D."/>
            <person name="Visser B."/>
            <person name="Pretorius Z.A."/>
            <person name="Steffenson B.J."/>
            <person name="Schwessinger B."/>
            <person name="Dodds P.N."/>
            <person name="Figueroa M."/>
        </authorList>
    </citation>
    <scope>NUCLEOTIDE SEQUENCE [LARGE SCALE GENOMIC DNA]</scope>
    <source>
        <strain evidence="5">21-0</strain>
    </source>
</reference>
<dbReference type="PANTHER" id="PTHR28032">
    <property type="entry name" value="FI02826P"/>
    <property type="match status" value="1"/>
</dbReference>